<evidence type="ECO:0000313" key="16">
    <source>
        <dbReference type="EMBL" id="CAL1240479.1"/>
    </source>
</evidence>
<evidence type="ECO:0000256" key="6">
    <source>
        <dbReference type="ARBA" id="ARBA00022741"/>
    </source>
</evidence>
<dbReference type="PANTHER" id="PTHR11817">
    <property type="entry name" value="PYRUVATE KINASE"/>
    <property type="match status" value="1"/>
</dbReference>
<dbReference type="InterPro" id="IPR015793">
    <property type="entry name" value="Pyrv_Knase_brl"/>
</dbReference>
<evidence type="ECO:0000256" key="7">
    <source>
        <dbReference type="ARBA" id="ARBA00022777"/>
    </source>
</evidence>
<keyword evidence="9 13" id="KW-0460">Magnesium</keyword>
<evidence type="ECO:0000259" key="15">
    <source>
        <dbReference type="Pfam" id="PF02887"/>
    </source>
</evidence>
<evidence type="ECO:0000256" key="8">
    <source>
        <dbReference type="ARBA" id="ARBA00022840"/>
    </source>
</evidence>
<keyword evidence="11 16" id="KW-0670">Pyruvate</keyword>
<name>A0ABM9NIM8_9GAMM</name>
<dbReference type="Pfam" id="PF02887">
    <property type="entry name" value="PK_C"/>
    <property type="match status" value="1"/>
</dbReference>
<comment type="pathway">
    <text evidence="1 13">Carbohydrate degradation; glycolysis; pyruvate from D-glyceraldehyde 3-phosphate: step 5/5.</text>
</comment>
<dbReference type="InterPro" id="IPR015813">
    <property type="entry name" value="Pyrv/PenolPyrv_kinase-like_dom"/>
</dbReference>
<dbReference type="SUPFAM" id="SSF50800">
    <property type="entry name" value="PK beta-barrel domain-like"/>
    <property type="match status" value="1"/>
</dbReference>
<feature type="domain" description="Pyruvate kinase barrel" evidence="14">
    <location>
        <begin position="6"/>
        <end position="331"/>
    </location>
</feature>
<dbReference type="Proteomes" id="UP001497493">
    <property type="component" value="Chromosome"/>
</dbReference>
<dbReference type="GO" id="GO:0004743">
    <property type="term" value="F:pyruvate kinase activity"/>
    <property type="evidence" value="ECO:0007669"/>
    <property type="project" value="UniProtKB-EC"/>
</dbReference>
<evidence type="ECO:0000256" key="9">
    <source>
        <dbReference type="ARBA" id="ARBA00022842"/>
    </source>
</evidence>
<dbReference type="InterPro" id="IPR011037">
    <property type="entry name" value="Pyrv_Knase-like_insert_dom_sf"/>
</dbReference>
<dbReference type="SUPFAM" id="SSF51621">
    <property type="entry name" value="Phosphoenolpyruvate/pyruvate domain"/>
    <property type="match status" value="1"/>
</dbReference>
<dbReference type="Gene3D" id="3.20.20.60">
    <property type="entry name" value="Phosphoenolpyruvate-binding domains"/>
    <property type="match status" value="1"/>
</dbReference>
<evidence type="ECO:0000313" key="17">
    <source>
        <dbReference type="Proteomes" id="UP001497493"/>
    </source>
</evidence>
<evidence type="ECO:0000256" key="11">
    <source>
        <dbReference type="ARBA" id="ARBA00023317"/>
    </source>
</evidence>
<dbReference type="NCBIfam" id="NF004491">
    <property type="entry name" value="PRK05826.1"/>
    <property type="match status" value="1"/>
</dbReference>
<evidence type="ECO:0000256" key="13">
    <source>
        <dbReference type="RuleBase" id="RU000504"/>
    </source>
</evidence>
<keyword evidence="5" id="KW-0479">Metal-binding</keyword>
<comment type="similarity">
    <text evidence="2 13">Belongs to the pyruvate kinase family.</text>
</comment>
<dbReference type="Gene3D" id="2.40.33.10">
    <property type="entry name" value="PK beta-barrel domain-like"/>
    <property type="match status" value="1"/>
</dbReference>
<keyword evidence="6" id="KW-0547">Nucleotide-binding</keyword>
<reference evidence="16 17" key="1">
    <citation type="submission" date="2024-04" db="EMBL/GenBank/DDBJ databases">
        <authorList>
            <person name="Cremers G."/>
        </authorList>
    </citation>
    <scope>NUCLEOTIDE SEQUENCE [LARGE SCALE GENOMIC DNA]</scope>
    <source>
        <strain evidence="16">MeCH1-AG</strain>
    </source>
</reference>
<organism evidence="16 17">
    <name type="scientific">Candidatus Methylocalor cossyra</name>
    <dbReference type="NCBI Taxonomy" id="3108543"/>
    <lineage>
        <taxon>Bacteria</taxon>
        <taxon>Pseudomonadati</taxon>
        <taxon>Pseudomonadota</taxon>
        <taxon>Gammaproteobacteria</taxon>
        <taxon>Methylococcales</taxon>
        <taxon>Methylococcaceae</taxon>
        <taxon>Candidatus Methylocalor</taxon>
    </lineage>
</organism>
<dbReference type="SUPFAM" id="SSF52935">
    <property type="entry name" value="PK C-terminal domain-like"/>
    <property type="match status" value="1"/>
</dbReference>
<dbReference type="InterPro" id="IPR015795">
    <property type="entry name" value="Pyrv_Knase_C"/>
</dbReference>
<dbReference type="InterPro" id="IPR015806">
    <property type="entry name" value="Pyrv_Knase_insert_dom_sf"/>
</dbReference>
<evidence type="ECO:0000256" key="12">
    <source>
        <dbReference type="NCBIfam" id="TIGR01064"/>
    </source>
</evidence>
<keyword evidence="8" id="KW-0067">ATP-binding</keyword>
<dbReference type="NCBIfam" id="TIGR01064">
    <property type="entry name" value="pyruv_kin"/>
    <property type="match status" value="1"/>
</dbReference>
<gene>
    <name evidence="16" type="primary">pykA</name>
    <name evidence="16" type="ORF">MECH1_V1_1703</name>
</gene>
<evidence type="ECO:0000256" key="5">
    <source>
        <dbReference type="ARBA" id="ARBA00022723"/>
    </source>
</evidence>
<dbReference type="NCBIfam" id="NF004978">
    <property type="entry name" value="PRK06354.1"/>
    <property type="match status" value="1"/>
</dbReference>
<accession>A0ABM9NIM8</accession>
<dbReference type="PRINTS" id="PR01050">
    <property type="entry name" value="PYRUVTKNASE"/>
</dbReference>
<dbReference type="Gene3D" id="3.40.1380.20">
    <property type="entry name" value="Pyruvate kinase, C-terminal domain"/>
    <property type="match status" value="1"/>
</dbReference>
<dbReference type="GO" id="GO:0016301">
    <property type="term" value="F:kinase activity"/>
    <property type="evidence" value="ECO:0007669"/>
    <property type="project" value="UniProtKB-KW"/>
</dbReference>
<dbReference type="InterPro" id="IPR040442">
    <property type="entry name" value="Pyrv_kinase-like_dom_sf"/>
</dbReference>
<keyword evidence="4 13" id="KW-0808">Transferase</keyword>
<feature type="domain" description="Pyruvate kinase C-terminal" evidence="15">
    <location>
        <begin position="363"/>
        <end position="477"/>
    </location>
</feature>
<dbReference type="RefSeq" id="WP_348757073.1">
    <property type="nucleotide sequence ID" value="NZ_OZ026884.1"/>
</dbReference>
<proteinExistence type="inferred from homology"/>
<evidence type="ECO:0000256" key="10">
    <source>
        <dbReference type="ARBA" id="ARBA00023152"/>
    </source>
</evidence>
<dbReference type="EC" id="2.7.1.40" evidence="3 12"/>
<dbReference type="EMBL" id="OZ026884">
    <property type="protein sequence ID" value="CAL1240479.1"/>
    <property type="molecule type" value="Genomic_DNA"/>
</dbReference>
<sequence>MNRAFRRTKIIATLGPACESPEMLEKLLLAGADVVRLNFSHGTAAEHRARAERVREIAAKLDRHVAILADLQGPKIRIARFKDDRKVHLRVGQRFDLDVALPDDQGDENQVGCCYEDLPRDVKAGDILLLNDGLVELRVESVQGTRVHCRVTVGGVLSNHKGINKQGGGLSAPALTDKDKEDLRTAVAIDADYLAISFPRSRADIDEARRLLREAGSDMGIVAKIERAEAIRDGVIEGIIDASDAIMVARGDLGVEIGDAQLPHEQKRLIRLARMRNKVAITATQMMESMISNPLPTRAEVSDVANAVIDGTDAVMLSAETAAGEFPDRAVAAMARVCLEAEKYPRERQSDHRLNERFERIDEAIALSAMYIANHLEVRAIGALTETGSTPLWMSRISSGIPIFALTSHEKTCRRVTLFRGVYPIFFDEKRISDHAVLNRAIAEEFLKRNLVDLDHRIILTKGDLSGHTGGTNALKIARITDVLAAAPENWRELCFNRDPAQPSESHER</sequence>
<dbReference type="InterPro" id="IPR001697">
    <property type="entry name" value="Pyr_Knase"/>
</dbReference>
<evidence type="ECO:0000256" key="1">
    <source>
        <dbReference type="ARBA" id="ARBA00004997"/>
    </source>
</evidence>
<dbReference type="InterPro" id="IPR036918">
    <property type="entry name" value="Pyrv_Knase_C_sf"/>
</dbReference>
<comment type="catalytic activity">
    <reaction evidence="13">
        <text>pyruvate + ATP = phosphoenolpyruvate + ADP + H(+)</text>
        <dbReference type="Rhea" id="RHEA:18157"/>
        <dbReference type="ChEBI" id="CHEBI:15361"/>
        <dbReference type="ChEBI" id="CHEBI:15378"/>
        <dbReference type="ChEBI" id="CHEBI:30616"/>
        <dbReference type="ChEBI" id="CHEBI:58702"/>
        <dbReference type="ChEBI" id="CHEBI:456216"/>
        <dbReference type="EC" id="2.7.1.40"/>
    </reaction>
</comment>
<evidence type="ECO:0000256" key="3">
    <source>
        <dbReference type="ARBA" id="ARBA00012142"/>
    </source>
</evidence>
<evidence type="ECO:0000256" key="4">
    <source>
        <dbReference type="ARBA" id="ARBA00022679"/>
    </source>
</evidence>
<keyword evidence="7 13" id="KW-0418">Kinase</keyword>
<protein>
    <recommendedName>
        <fullName evidence="3 12">Pyruvate kinase</fullName>
        <ecNumber evidence="3 12">2.7.1.40</ecNumber>
    </recommendedName>
</protein>
<keyword evidence="17" id="KW-1185">Reference proteome</keyword>
<evidence type="ECO:0000256" key="2">
    <source>
        <dbReference type="ARBA" id="ARBA00008663"/>
    </source>
</evidence>
<evidence type="ECO:0000259" key="14">
    <source>
        <dbReference type="Pfam" id="PF00224"/>
    </source>
</evidence>
<keyword evidence="10 13" id="KW-0324">Glycolysis</keyword>
<dbReference type="Pfam" id="PF00224">
    <property type="entry name" value="PK"/>
    <property type="match status" value="1"/>
</dbReference>